<name>A0ACC0CPJ4_9PEZI</name>
<protein>
    <submittedName>
        <fullName evidence="1">Uncharacterized protein</fullName>
    </submittedName>
</protein>
<comment type="caution">
    <text evidence="1">The sequence shown here is derived from an EMBL/GenBank/DDBJ whole genome shotgun (WGS) entry which is preliminary data.</text>
</comment>
<sequence length="333" mass="37837">MSGPKFTYSAVRWSRDGASDELLASPSSTFTIEDIEDEEANSLLSEKSQQGKDFVRPRRWTSSTVVITVLNIAIFLISLALFVASRSQTTTLLNAELRQASTYSPMFDRLDLEMQPRVVQGTLFPAREGASIARELPNAAADAQWEEWELNRFYALTRAEIVRLGKDPSTVPKLKNAEWGLGDDAYVGAFDVYHQIHCLNTLRQHAYGGYYNRTARNHAVLGLPEIHVNHCVDLLLQALQCSGNVNFMTYHWVAGQEYPQPDMSINRQCVNFEKLTDFRKKNGLDLDKYVQTMKKSLHPGVKERHQSDAYYHWFNETNPNHIDGANPGEDFNM</sequence>
<dbReference type="Proteomes" id="UP001497680">
    <property type="component" value="Unassembled WGS sequence"/>
</dbReference>
<proteinExistence type="predicted"/>
<keyword evidence="2" id="KW-1185">Reference proteome</keyword>
<organism evidence="1 2">
    <name type="scientific">Hypoxylon rubiginosum</name>
    <dbReference type="NCBI Taxonomy" id="110542"/>
    <lineage>
        <taxon>Eukaryota</taxon>
        <taxon>Fungi</taxon>
        <taxon>Dikarya</taxon>
        <taxon>Ascomycota</taxon>
        <taxon>Pezizomycotina</taxon>
        <taxon>Sordariomycetes</taxon>
        <taxon>Xylariomycetidae</taxon>
        <taxon>Xylariales</taxon>
        <taxon>Hypoxylaceae</taxon>
        <taxon>Hypoxylon</taxon>
    </lineage>
</organism>
<accession>A0ACC0CPJ4</accession>
<dbReference type="EMBL" id="MU394373">
    <property type="protein sequence ID" value="KAI6082320.1"/>
    <property type="molecule type" value="Genomic_DNA"/>
</dbReference>
<evidence type="ECO:0000313" key="2">
    <source>
        <dbReference type="Proteomes" id="UP001497680"/>
    </source>
</evidence>
<reference evidence="1 2" key="1">
    <citation type="journal article" date="2022" name="New Phytol.">
        <title>Ecological generalism drives hyperdiversity of secondary metabolite gene clusters in xylarialean endophytes.</title>
        <authorList>
            <person name="Franco M.E.E."/>
            <person name="Wisecaver J.H."/>
            <person name="Arnold A.E."/>
            <person name="Ju Y.M."/>
            <person name="Slot J.C."/>
            <person name="Ahrendt S."/>
            <person name="Moore L.P."/>
            <person name="Eastman K.E."/>
            <person name="Scott K."/>
            <person name="Konkel Z."/>
            <person name="Mondo S.J."/>
            <person name="Kuo A."/>
            <person name="Hayes R.D."/>
            <person name="Haridas S."/>
            <person name="Andreopoulos B."/>
            <person name="Riley R."/>
            <person name="LaButti K."/>
            <person name="Pangilinan J."/>
            <person name="Lipzen A."/>
            <person name="Amirebrahimi M."/>
            <person name="Yan J."/>
            <person name="Adam C."/>
            <person name="Keymanesh K."/>
            <person name="Ng V."/>
            <person name="Louie K."/>
            <person name="Northen T."/>
            <person name="Drula E."/>
            <person name="Henrissat B."/>
            <person name="Hsieh H.M."/>
            <person name="Youens-Clark K."/>
            <person name="Lutzoni F."/>
            <person name="Miadlikowska J."/>
            <person name="Eastwood D.C."/>
            <person name="Hamelin R.C."/>
            <person name="Grigoriev I.V."/>
            <person name="U'Ren J.M."/>
        </authorList>
    </citation>
    <scope>NUCLEOTIDE SEQUENCE [LARGE SCALE GENOMIC DNA]</scope>
    <source>
        <strain evidence="1 2">ER1909</strain>
    </source>
</reference>
<gene>
    <name evidence="1" type="ORF">F4821DRAFT_264017</name>
</gene>
<evidence type="ECO:0000313" key="1">
    <source>
        <dbReference type="EMBL" id="KAI6082320.1"/>
    </source>
</evidence>